<gene>
    <name evidence="1" type="ORF">NYP84_04705</name>
</gene>
<evidence type="ECO:0000313" key="1">
    <source>
        <dbReference type="EMBL" id="UWS34481.1"/>
    </source>
</evidence>
<sequence length="127" mass="14601">MNLYAYAPNPYGWVDPLGLAKCGAHNAANRQKLNDYYTQSEKYGAGGVKELQNGRYRFYDVVKPSRNPGEMKGARLVREWDPATGNKRTWYETVDHSENIRSIAPKPVTHEKNHHIFDIDGNYMGRR</sequence>
<accession>A0ABY5XAR5</accession>
<organism evidence="1 2">
    <name type="scientific">Erwinia pyrifoliae</name>
    <dbReference type="NCBI Taxonomy" id="79967"/>
    <lineage>
        <taxon>Bacteria</taxon>
        <taxon>Pseudomonadati</taxon>
        <taxon>Pseudomonadota</taxon>
        <taxon>Gammaproteobacteria</taxon>
        <taxon>Enterobacterales</taxon>
        <taxon>Erwiniaceae</taxon>
        <taxon>Erwinia</taxon>
    </lineage>
</organism>
<keyword evidence="2" id="KW-1185">Reference proteome</keyword>
<proteinExistence type="predicted"/>
<protein>
    <recommendedName>
        <fullName evidence="3">Rhs family protein</fullName>
    </recommendedName>
</protein>
<name>A0ABY5XAR5_ERWPY</name>
<evidence type="ECO:0008006" key="3">
    <source>
        <dbReference type="Google" id="ProtNLM"/>
    </source>
</evidence>
<evidence type="ECO:0000313" key="2">
    <source>
        <dbReference type="Proteomes" id="UP001058553"/>
    </source>
</evidence>
<reference evidence="1" key="1">
    <citation type="submission" date="2022-07" db="EMBL/GenBank/DDBJ databases">
        <title>Genetic diversity of Erwinia pyrifoliae.</title>
        <authorList>
            <person name="Park D.S."/>
            <person name="Ham H."/>
        </authorList>
    </citation>
    <scope>NUCLEOTIDE SEQUENCE</scope>
    <source>
        <strain evidence="1">CP201486</strain>
    </source>
</reference>
<dbReference type="Proteomes" id="UP001058553">
    <property type="component" value="Chromosome"/>
</dbReference>
<dbReference type="EMBL" id="CP103445">
    <property type="protein sequence ID" value="UWS34481.1"/>
    <property type="molecule type" value="Genomic_DNA"/>
</dbReference>